<evidence type="ECO:0000256" key="1">
    <source>
        <dbReference type="ARBA" id="ARBA00004651"/>
    </source>
</evidence>
<comment type="caution">
    <text evidence="8">The sequence shown here is derived from an EMBL/GenBank/DDBJ whole genome shotgun (WGS) entry which is preliminary data.</text>
</comment>
<feature type="transmembrane region" description="Helical" evidence="6">
    <location>
        <begin position="21"/>
        <end position="46"/>
    </location>
</feature>
<feature type="transmembrane region" description="Helical" evidence="6">
    <location>
        <begin position="362"/>
        <end position="383"/>
    </location>
</feature>
<feature type="transmembrane region" description="Helical" evidence="6">
    <location>
        <begin position="641"/>
        <end position="660"/>
    </location>
</feature>
<feature type="transmembrane region" description="Helical" evidence="6">
    <location>
        <begin position="731"/>
        <end position="753"/>
    </location>
</feature>
<evidence type="ECO:0000256" key="4">
    <source>
        <dbReference type="ARBA" id="ARBA00022989"/>
    </source>
</evidence>
<feature type="transmembrane region" description="Helical" evidence="6">
    <location>
        <begin position="414"/>
        <end position="434"/>
    </location>
</feature>
<organism evidence="8 9">
    <name type="scientific">Streptomyces thermocoprophilus</name>
    <dbReference type="NCBI Taxonomy" id="78356"/>
    <lineage>
        <taxon>Bacteria</taxon>
        <taxon>Bacillati</taxon>
        <taxon>Actinomycetota</taxon>
        <taxon>Actinomycetes</taxon>
        <taxon>Kitasatosporales</taxon>
        <taxon>Streptomycetaceae</taxon>
        <taxon>Streptomyces</taxon>
    </lineage>
</organism>
<accession>A0ABV5VIN6</accession>
<evidence type="ECO:0000256" key="2">
    <source>
        <dbReference type="ARBA" id="ARBA00022475"/>
    </source>
</evidence>
<protein>
    <submittedName>
        <fullName evidence="8">FtsX-like permease family protein</fullName>
    </submittedName>
</protein>
<feature type="transmembrane region" description="Helical" evidence="6">
    <location>
        <begin position="690"/>
        <end position="711"/>
    </location>
</feature>
<keyword evidence="2" id="KW-1003">Cell membrane</keyword>
<evidence type="ECO:0000256" key="3">
    <source>
        <dbReference type="ARBA" id="ARBA00022692"/>
    </source>
</evidence>
<dbReference type="Pfam" id="PF02687">
    <property type="entry name" value="FtsX"/>
    <property type="match status" value="1"/>
</dbReference>
<feature type="transmembrane region" description="Helical" evidence="6">
    <location>
        <begin position="328"/>
        <end position="350"/>
    </location>
</feature>
<evidence type="ECO:0000313" key="9">
    <source>
        <dbReference type="Proteomes" id="UP001589703"/>
    </source>
</evidence>
<evidence type="ECO:0000256" key="5">
    <source>
        <dbReference type="ARBA" id="ARBA00023136"/>
    </source>
</evidence>
<feature type="transmembrane region" description="Helical" evidence="6">
    <location>
        <begin position="281"/>
        <end position="302"/>
    </location>
</feature>
<gene>
    <name evidence="8" type="ORF">ACFFRO_21465</name>
</gene>
<dbReference type="InterPro" id="IPR003838">
    <property type="entry name" value="ABC3_permease_C"/>
</dbReference>
<comment type="subcellular location">
    <subcellularLocation>
        <location evidence="1">Cell membrane</location>
        <topology evidence="1">Multi-pass membrane protein</topology>
    </subcellularLocation>
</comment>
<evidence type="ECO:0000313" key="8">
    <source>
        <dbReference type="EMBL" id="MFB9737664.1"/>
    </source>
</evidence>
<sequence length="764" mass="79967">MREFLLGLRLLTGSGRGNRTRFLLMVVGSAIGVCCLAVVLSIPGLIAAQDARKTSREPDCSNGLGTCHARHGLGLALTRVDPYGDEALTRIFVAQDDKAIAPPPGLRALPAPGQVYVSPRLHEALRADPGLAKMLPGREAGIISASGLAHPDELYAYVGVRMDEVERGGRLSSFGRERTAFPTVDSSTLDILRFTLAGVVLLPLAVYLSVCARLSAAARARRLAALRLLGLSRMGLQRVNAAETVVAALLGAVLGLGTYWVVNQIASRIGLPGFDWYPSDASLPVSALLVCLIGCPALAWFVSRFGAKRAANDPLGVRRFAEPKPPSLWGLVLLVPGLGIIAGYCAVGIAGHPPTDTKLSSILVPLAVVLVGAGLVLTLPALSRLLARKVAARTGSLSLGLAMRRNEVEPSGPLRVATGLVVLIFAASLTQGVLVELDQVSKNTAPVQAYRVNLRDLTEGERRAIGEVPGTRGHVLETASWSDDDGAEFELGVEGVIASCAQLRAMAAALEGCEEGQPALLSVPHGVNEAPAPPGTPFQFRFVDDQGHHRVVSVRLPERVVHYQDDAVFPALSGGTLIIPPSLVPTGFRPDEGELLLVSDSEPHVVRSVLQNIAAVDPMLEVETEGVDITALRQLAVIKTLLAVGMVLGLVIGVAAYLVAAADRAVERRAQVTALSLLGARRRTLRAVQVAQVVVPLGVGLGLAVVAGKAAESSYLVTGGGAVFWDGDGVPLLLAAAVGAVVVAALGALPLVGRRIDPELIRRD</sequence>
<evidence type="ECO:0000259" key="7">
    <source>
        <dbReference type="Pfam" id="PF02687"/>
    </source>
</evidence>
<feature type="domain" description="ABC3 transporter permease C-terminal" evidence="7">
    <location>
        <begin position="196"/>
        <end position="312"/>
    </location>
</feature>
<evidence type="ECO:0000256" key="6">
    <source>
        <dbReference type="SAM" id="Phobius"/>
    </source>
</evidence>
<keyword evidence="4 6" id="KW-1133">Transmembrane helix</keyword>
<proteinExistence type="predicted"/>
<dbReference type="EMBL" id="JBHMAR010000032">
    <property type="protein sequence ID" value="MFB9737664.1"/>
    <property type="molecule type" value="Genomic_DNA"/>
</dbReference>
<reference evidence="8 9" key="1">
    <citation type="submission" date="2024-09" db="EMBL/GenBank/DDBJ databases">
        <authorList>
            <person name="Sun Q."/>
            <person name="Mori K."/>
        </authorList>
    </citation>
    <scope>NUCLEOTIDE SEQUENCE [LARGE SCALE GENOMIC DNA]</scope>
    <source>
        <strain evidence="8 9">JCM 10918</strain>
    </source>
</reference>
<keyword evidence="5 6" id="KW-0472">Membrane</keyword>
<keyword evidence="3 6" id="KW-0812">Transmembrane</keyword>
<dbReference type="RefSeq" id="WP_247468418.1">
    <property type="nucleotide sequence ID" value="NZ_JBHMAR010000032.1"/>
</dbReference>
<keyword evidence="9" id="KW-1185">Reference proteome</keyword>
<dbReference type="Proteomes" id="UP001589703">
    <property type="component" value="Unassembled WGS sequence"/>
</dbReference>
<feature type="transmembrane region" description="Helical" evidence="6">
    <location>
        <begin position="239"/>
        <end position="261"/>
    </location>
</feature>
<feature type="transmembrane region" description="Helical" evidence="6">
    <location>
        <begin position="194"/>
        <end position="218"/>
    </location>
</feature>
<name>A0ABV5VIN6_9ACTN</name>